<dbReference type="CDD" id="cd06225">
    <property type="entry name" value="HAMP"/>
    <property type="match status" value="1"/>
</dbReference>
<evidence type="ECO:0000256" key="4">
    <source>
        <dbReference type="ARBA" id="ARBA00022692"/>
    </source>
</evidence>
<dbReference type="Pfam" id="PF00015">
    <property type="entry name" value="MCPsignal"/>
    <property type="match status" value="1"/>
</dbReference>
<keyword evidence="7 9" id="KW-0807">Transducer</keyword>
<protein>
    <submittedName>
        <fullName evidence="13">Methyl-accepting chemotaxis protein</fullName>
    </submittedName>
</protein>
<evidence type="ECO:0000256" key="2">
    <source>
        <dbReference type="ARBA" id="ARBA00022475"/>
    </source>
</evidence>
<feature type="transmembrane region" description="Helical" evidence="10">
    <location>
        <begin position="280"/>
        <end position="302"/>
    </location>
</feature>
<dbReference type="AlphaFoldDB" id="A0A7D6VSX7"/>
<dbReference type="Proteomes" id="UP000512286">
    <property type="component" value="Chromosome"/>
</dbReference>
<dbReference type="EMBL" id="CP059378">
    <property type="protein sequence ID" value="QLY81309.1"/>
    <property type="molecule type" value="Genomic_DNA"/>
</dbReference>
<sequence>MKSIKSKLIVFVGSLFIVICISMGIVAFLTAKSSLESNLEKTLPNISVRTAANIESKIEGELKSLESIAARDEISNPDISLEKKLSILSEESKRIGSLRMGVVDKNGSAHNTSGTTAEIKDREYFQKALSGEGTVSDPIINKTDESVIIIYAVPIKHNNEVVGVLIETRDGNYLSELTNEVKVGETGYAFMINKKGVTIANTNSDLVVKMNNAIEKAEKDESLHSLVEIYKKMIVGETGLGEYKYNGIKKIIGYAPVNGGEWSVGVAVNKKEILSELDGLLIFISLSAAVLVLIGFIMIYIISSTIAKGIKSTSKHLKLLSEGNLNKEVSPKYLRLKDEIGDMTNSMKVMQESLGAMIKKIKNNSENINFRSENLTAISEQIANVSENVTEAISDITKGTGSQSEDLILIVTILNEFSDKLSEMVKEIQDVDSNSKQINIMANNSSNDMNELNKSVINVSTSFKSFYDKIKTLGENIKQINEITNLINSIAEQTNLLALNAAIEAARAGVSGKGFSVVAEEIRKLAEQSKDSAENISKLINIISKNSDVIVKDSVTMDDELMKQVEIIDNSTKSFKEIIFAVGEVIPKIDNIKSSAENIEDDKNVILSRIDGISSISLETSASSEEISASSEEMYASTEEVAEAAKTLNSMTTQMIEEVNRFKI</sequence>
<evidence type="ECO:0000256" key="8">
    <source>
        <dbReference type="ARBA" id="ARBA00029447"/>
    </source>
</evidence>
<dbReference type="PROSITE" id="PS50111">
    <property type="entry name" value="CHEMOTAXIS_TRANSDUC_2"/>
    <property type="match status" value="1"/>
</dbReference>
<evidence type="ECO:0000259" key="12">
    <source>
        <dbReference type="PROSITE" id="PS50885"/>
    </source>
</evidence>
<dbReference type="GO" id="GO:0006935">
    <property type="term" value="P:chemotaxis"/>
    <property type="evidence" value="ECO:0007669"/>
    <property type="project" value="UniProtKB-KW"/>
</dbReference>
<evidence type="ECO:0000256" key="3">
    <source>
        <dbReference type="ARBA" id="ARBA00022500"/>
    </source>
</evidence>
<dbReference type="InterPro" id="IPR004089">
    <property type="entry name" value="MCPsignal_dom"/>
</dbReference>
<feature type="transmembrane region" description="Helical" evidence="10">
    <location>
        <begin position="6"/>
        <end position="31"/>
    </location>
</feature>
<evidence type="ECO:0000256" key="5">
    <source>
        <dbReference type="ARBA" id="ARBA00022989"/>
    </source>
</evidence>
<feature type="domain" description="Methyl-accepting transducer" evidence="11">
    <location>
        <begin position="378"/>
        <end position="635"/>
    </location>
</feature>
<organism evidence="13 14">
    <name type="scientific">Clostridium intestinale</name>
    <dbReference type="NCBI Taxonomy" id="36845"/>
    <lineage>
        <taxon>Bacteria</taxon>
        <taxon>Bacillati</taxon>
        <taxon>Bacillota</taxon>
        <taxon>Clostridia</taxon>
        <taxon>Eubacteriales</taxon>
        <taxon>Clostridiaceae</taxon>
        <taxon>Clostridium</taxon>
    </lineage>
</organism>
<keyword evidence="5 10" id="KW-1133">Transmembrane helix</keyword>
<dbReference type="InterPro" id="IPR003660">
    <property type="entry name" value="HAMP_dom"/>
</dbReference>
<dbReference type="Gene3D" id="6.10.340.10">
    <property type="match status" value="1"/>
</dbReference>
<dbReference type="SMART" id="SM00304">
    <property type="entry name" value="HAMP"/>
    <property type="match status" value="2"/>
</dbReference>
<feature type="domain" description="HAMP" evidence="12">
    <location>
        <begin position="304"/>
        <end position="359"/>
    </location>
</feature>
<evidence type="ECO:0000256" key="7">
    <source>
        <dbReference type="ARBA" id="ARBA00023224"/>
    </source>
</evidence>
<dbReference type="GO" id="GO:0005886">
    <property type="term" value="C:plasma membrane"/>
    <property type="evidence" value="ECO:0007669"/>
    <property type="project" value="UniProtKB-SubCell"/>
</dbReference>
<evidence type="ECO:0000313" key="14">
    <source>
        <dbReference type="Proteomes" id="UP000512286"/>
    </source>
</evidence>
<keyword evidence="6 10" id="KW-0472">Membrane</keyword>
<dbReference type="Pfam" id="PF02743">
    <property type="entry name" value="dCache_1"/>
    <property type="match status" value="1"/>
</dbReference>
<dbReference type="InterPro" id="IPR033479">
    <property type="entry name" value="dCache_1"/>
</dbReference>
<evidence type="ECO:0000259" key="11">
    <source>
        <dbReference type="PROSITE" id="PS50111"/>
    </source>
</evidence>
<dbReference type="KEGG" id="cint:HZF06_06930"/>
<dbReference type="PANTHER" id="PTHR32089">
    <property type="entry name" value="METHYL-ACCEPTING CHEMOTAXIS PROTEIN MCPB"/>
    <property type="match status" value="1"/>
</dbReference>
<dbReference type="Gene3D" id="1.10.287.950">
    <property type="entry name" value="Methyl-accepting chemotaxis protein"/>
    <property type="match status" value="1"/>
</dbReference>
<dbReference type="RefSeq" id="WP_181602949.1">
    <property type="nucleotide sequence ID" value="NZ_CP059378.1"/>
</dbReference>
<comment type="similarity">
    <text evidence="8">Belongs to the methyl-accepting chemotaxis (MCP) protein family.</text>
</comment>
<evidence type="ECO:0000256" key="6">
    <source>
        <dbReference type="ARBA" id="ARBA00023136"/>
    </source>
</evidence>
<dbReference type="CDD" id="cd12912">
    <property type="entry name" value="PDC2_MCP_like"/>
    <property type="match status" value="1"/>
</dbReference>
<dbReference type="Gene3D" id="3.30.450.20">
    <property type="entry name" value="PAS domain"/>
    <property type="match status" value="1"/>
</dbReference>
<keyword evidence="2" id="KW-1003">Cell membrane</keyword>
<evidence type="ECO:0000313" key="13">
    <source>
        <dbReference type="EMBL" id="QLY81309.1"/>
    </source>
</evidence>
<evidence type="ECO:0000256" key="10">
    <source>
        <dbReference type="SAM" id="Phobius"/>
    </source>
</evidence>
<reference evidence="13 14" key="1">
    <citation type="submission" date="2020-07" db="EMBL/GenBank/DDBJ databases">
        <title>Electron transfer.</title>
        <authorList>
            <person name="Huang L."/>
            <person name="Liu X."/>
            <person name="Zhou S."/>
        </authorList>
    </citation>
    <scope>NUCLEOTIDE SEQUENCE [LARGE SCALE GENOMIC DNA]</scope>
    <source>
        <strain evidence="13 14">Lx1</strain>
    </source>
</reference>
<dbReference type="SMART" id="SM00283">
    <property type="entry name" value="MA"/>
    <property type="match status" value="1"/>
</dbReference>
<proteinExistence type="inferred from homology"/>
<evidence type="ECO:0000256" key="1">
    <source>
        <dbReference type="ARBA" id="ARBA00004651"/>
    </source>
</evidence>
<evidence type="ECO:0000256" key="9">
    <source>
        <dbReference type="PROSITE-ProRule" id="PRU00284"/>
    </source>
</evidence>
<keyword evidence="3" id="KW-0145">Chemotaxis</keyword>
<dbReference type="GO" id="GO:0007165">
    <property type="term" value="P:signal transduction"/>
    <property type="evidence" value="ECO:0007669"/>
    <property type="project" value="UniProtKB-KW"/>
</dbReference>
<gene>
    <name evidence="13" type="ORF">HZF06_06930</name>
</gene>
<comment type="subcellular location">
    <subcellularLocation>
        <location evidence="1">Cell membrane</location>
        <topology evidence="1">Multi-pass membrane protein</topology>
    </subcellularLocation>
</comment>
<dbReference type="PANTHER" id="PTHR32089:SF112">
    <property type="entry name" value="LYSOZYME-LIKE PROTEIN-RELATED"/>
    <property type="match status" value="1"/>
</dbReference>
<accession>A0A7D6VSX7</accession>
<name>A0A7D6VSX7_9CLOT</name>
<dbReference type="CDD" id="cd12914">
    <property type="entry name" value="PDC1_DGC_like"/>
    <property type="match status" value="1"/>
</dbReference>
<dbReference type="PROSITE" id="PS50885">
    <property type="entry name" value="HAMP"/>
    <property type="match status" value="1"/>
</dbReference>
<keyword evidence="4 10" id="KW-0812">Transmembrane</keyword>
<dbReference type="SUPFAM" id="SSF58104">
    <property type="entry name" value="Methyl-accepting chemotaxis protein (MCP) signaling domain"/>
    <property type="match status" value="1"/>
</dbReference>